<comment type="caution">
    <text evidence="1">The sequence shown here is derived from an EMBL/GenBank/DDBJ whole genome shotgun (WGS) entry which is preliminary data.</text>
</comment>
<accession>A0ABP9VVF4</accession>
<proteinExistence type="predicted"/>
<name>A0ABP9VVF4_9BACT</name>
<evidence type="ECO:0000313" key="2">
    <source>
        <dbReference type="Proteomes" id="UP001416858"/>
    </source>
</evidence>
<gene>
    <name evidence="1" type="ORF">Rcae01_04584</name>
</gene>
<organism evidence="1 2">
    <name type="scientific">Novipirellula caenicola</name>
    <dbReference type="NCBI Taxonomy" id="1536901"/>
    <lineage>
        <taxon>Bacteria</taxon>
        <taxon>Pseudomonadati</taxon>
        <taxon>Planctomycetota</taxon>
        <taxon>Planctomycetia</taxon>
        <taxon>Pirellulales</taxon>
        <taxon>Pirellulaceae</taxon>
        <taxon>Novipirellula</taxon>
    </lineage>
</organism>
<dbReference type="Proteomes" id="UP001416858">
    <property type="component" value="Unassembled WGS sequence"/>
</dbReference>
<protein>
    <submittedName>
        <fullName evidence="1">Uncharacterized protein</fullName>
    </submittedName>
</protein>
<dbReference type="EMBL" id="BAABRO010000012">
    <property type="protein sequence ID" value="GAA5509115.1"/>
    <property type="molecule type" value="Genomic_DNA"/>
</dbReference>
<keyword evidence="2" id="KW-1185">Reference proteome</keyword>
<evidence type="ECO:0000313" key="1">
    <source>
        <dbReference type="EMBL" id="GAA5509115.1"/>
    </source>
</evidence>
<sequence length="171" mass="19234">MRTHRPFCVHSHVFGTFLPRLVRHVRSCPVGFPIESATLRPIGKPGDCKLWFEINATKDGATLNDDTQHYPADPNGELGIDIADFAEESLVGLELFHAGTQNDDEDSCDSIFYYYEHQPLRKNSVQILDRNGDAFTVRWSGVTQDVNHYDGTKPEAGVEIDATFTLVRRPT</sequence>
<reference evidence="1 2" key="1">
    <citation type="submission" date="2024-02" db="EMBL/GenBank/DDBJ databases">
        <title>Rhodopirellula caenicola NBRC 110016.</title>
        <authorList>
            <person name="Ichikawa N."/>
            <person name="Katano-Makiyama Y."/>
            <person name="Hidaka K."/>
        </authorList>
    </citation>
    <scope>NUCLEOTIDE SEQUENCE [LARGE SCALE GENOMIC DNA]</scope>
    <source>
        <strain evidence="1 2">NBRC 110016</strain>
    </source>
</reference>